<dbReference type="InterPro" id="IPR000836">
    <property type="entry name" value="PRTase_dom"/>
</dbReference>
<dbReference type="Gene3D" id="3.40.50.2020">
    <property type="match status" value="1"/>
</dbReference>
<dbReference type="AlphaFoldDB" id="A0A2K5APN7"/>
<evidence type="ECO:0000259" key="1">
    <source>
        <dbReference type="Pfam" id="PF00156"/>
    </source>
</evidence>
<dbReference type="EMBL" id="LT981265">
    <property type="protein sequence ID" value="SPC33603.1"/>
    <property type="molecule type" value="Genomic_DNA"/>
</dbReference>
<dbReference type="Gene3D" id="3.30.1310.20">
    <property type="entry name" value="PRTase-like"/>
    <property type="match status" value="1"/>
</dbReference>
<dbReference type="KEGG" id="ncv:NCAV_0409"/>
<proteinExistence type="predicted"/>
<gene>
    <name evidence="2" type="ORF">NCAV_0409</name>
</gene>
<evidence type="ECO:0000313" key="2">
    <source>
        <dbReference type="EMBL" id="SPC33603.1"/>
    </source>
</evidence>
<reference evidence="3" key="1">
    <citation type="submission" date="2018-01" db="EMBL/GenBank/DDBJ databases">
        <authorList>
            <person name="Kerou L M."/>
        </authorList>
    </citation>
    <scope>NUCLEOTIDE SEQUENCE [LARGE SCALE GENOMIC DNA]</scope>
    <source>
        <strain evidence="3">SCU2</strain>
    </source>
</reference>
<sequence>MRFKDRVHAGSLLCSELAYLKGKDALILAIARGGVIVGYAIAQCIDATLDVIVPRKIGSPYNPELALGAVMHDGKCYINEHIARMLSVEQGYIQSAKEERMKESVRMLMLYRGSTQYSIEGRHVVLVDDGIATGATVLVSIAWCRDHRPASITLAVPVMPRDVYEVMKGKVDRIVSLLLPVDFGAVGEFYEDFSPVSDEDVINVLSKGR</sequence>
<feature type="domain" description="Phosphoribosyltransferase" evidence="1">
    <location>
        <begin position="20"/>
        <end position="176"/>
    </location>
</feature>
<dbReference type="CDD" id="cd06223">
    <property type="entry name" value="PRTases_typeI"/>
    <property type="match status" value="1"/>
</dbReference>
<accession>A0A2K5APN7</accession>
<keyword evidence="3" id="KW-1185">Reference proteome</keyword>
<dbReference type="Pfam" id="PF00156">
    <property type="entry name" value="Pribosyltran"/>
    <property type="match status" value="1"/>
</dbReference>
<dbReference type="InterPro" id="IPR029057">
    <property type="entry name" value="PRTase-like"/>
</dbReference>
<dbReference type="Proteomes" id="UP000236248">
    <property type="component" value="Chromosome NCAV"/>
</dbReference>
<evidence type="ECO:0000313" key="3">
    <source>
        <dbReference type="Proteomes" id="UP000236248"/>
    </source>
</evidence>
<protein>
    <recommendedName>
        <fullName evidence="1">Phosphoribosyltransferase domain-containing protein</fullName>
    </recommendedName>
</protein>
<organism evidence="2 3">
    <name type="scientific">Candidatus Nitrosocaldus cavascurensis</name>
    <dbReference type="NCBI Taxonomy" id="2058097"/>
    <lineage>
        <taxon>Archaea</taxon>
        <taxon>Nitrososphaerota</taxon>
        <taxon>Nitrososphaeria</taxon>
        <taxon>Candidatus Nitrosocaldales</taxon>
        <taxon>Candidatus Nitrosocaldaceae</taxon>
        <taxon>Candidatus Nitrosocaldus</taxon>
    </lineage>
</organism>
<dbReference type="SUPFAM" id="SSF53271">
    <property type="entry name" value="PRTase-like"/>
    <property type="match status" value="1"/>
</dbReference>
<name>A0A2K5APN7_9ARCH</name>